<reference evidence="1" key="1">
    <citation type="journal article" date="2020" name="Stud. Mycol.">
        <title>101 Dothideomycetes genomes: a test case for predicting lifestyles and emergence of pathogens.</title>
        <authorList>
            <person name="Haridas S."/>
            <person name="Albert R."/>
            <person name="Binder M."/>
            <person name="Bloem J."/>
            <person name="Labutti K."/>
            <person name="Salamov A."/>
            <person name="Andreopoulos B."/>
            <person name="Baker S."/>
            <person name="Barry K."/>
            <person name="Bills G."/>
            <person name="Bluhm B."/>
            <person name="Cannon C."/>
            <person name="Castanera R."/>
            <person name="Culley D."/>
            <person name="Daum C."/>
            <person name="Ezra D."/>
            <person name="Gonzalez J."/>
            <person name="Henrissat B."/>
            <person name="Kuo A."/>
            <person name="Liang C."/>
            <person name="Lipzen A."/>
            <person name="Lutzoni F."/>
            <person name="Magnuson J."/>
            <person name="Mondo S."/>
            <person name="Nolan M."/>
            <person name="Ohm R."/>
            <person name="Pangilinan J."/>
            <person name="Park H.-J."/>
            <person name="Ramirez L."/>
            <person name="Alfaro M."/>
            <person name="Sun H."/>
            <person name="Tritt A."/>
            <person name="Yoshinaga Y."/>
            <person name="Zwiers L.-H."/>
            <person name="Turgeon B."/>
            <person name="Goodwin S."/>
            <person name="Spatafora J."/>
            <person name="Crous P."/>
            <person name="Grigoriev I."/>
        </authorList>
    </citation>
    <scope>NUCLEOTIDE SEQUENCE</scope>
    <source>
        <strain evidence="1">CBS 525.71</strain>
    </source>
</reference>
<accession>A0ACB6RWF2</accession>
<keyword evidence="2" id="KW-1185">Reference proteome</keyword>
<proteinExistence type="predicted"/>
<dbReference type="EMBL" id="MU006722">
    <property type="protein sequence ID" value="KAF2626246.1"/>
    <property type="molecule type" value="Genomic_DNA"/>
</dbReference>
<dbReference type="Proteomes" id="UP000799754">
    <property type="component" value="Unassembled WGS sequence"/>
</dbReference>
<name>A0ACB6RWF2_9PLEO</name>
<organism evidence="1 2">
    <name type="scientific">Macroventuria anomochaeta</name>
    <dbReference type="NCBI Taxonomy" id="301207"/>
    <lineage>
        <taxon>Eukaryota</taxon>
        <taxon>Fungi</taxon>
        <taxon>Dikarya</taxon>
        <taxon>Ascomycota</taxon>
        <taxon>Pezizomycotina</taxon>
        <taxon>Dothideomycetes</taxon>
        <taxon>Pleosporomycetidae</taxon>
        <taxon>Pleosporales</taxon>
        <taxon>Pleosporineae</taxon>
        <taxon>Didymellaceae</taxon>
        <taxon>Macroventuria</taxon>
    </lineage>
</organism>
<gene>
    <name evidence="1" type="ORF">BU25DRAFT_344476</name>
</gene>
<comment type="caution">
    <text evidence="1">The sequence shown here is derived from an EMBL/GenBank/DDBJ whole genome shotgun (WGS) entry which is preliminary data.</text>
</comment>
<sequence length="72" mass="8348">MLNGIPRNNIPRIFRHAIGLVYDLGIDYLWIDSYCIIQGDQHDWEVEFQKMVTMFQNSYITIAATAAQNNEA</sequence>
<evidence type="ECO:0000313" key="1">
    <source>
        <dbReference type="EMBL" id="KAF2626246.1"/>
    </source>
</evidence>
<protein>
    <submittedName>
        <fullName evidence="1">Heterokaryon incompatibility</fullName>
    </submittedName>
</protein>
<evidence type="ECO:0000313" key="2">
    <source>
        <dbReference type="Proteomes" id="UP000799754"/>
    </source>
</evidence>